<dbReference type="EMBL" id="CAUM01000147">
    <property type="protein sequence ID" value="CCV08647.1"/>
    <property type="molecule type" value="Genomic_DNA"/>
</dbReference>
<keyword evidence="3" id="KW-1185">Reference proteome</keyword>
<comment type="caution">
    <text evidence="2">The sequence shown here is derived from an EMBL/GenBank/DDBJ whole genome shotgun (WGS) entry which is preliminary data.</text>
</comment>
<dbReference type="STRING" id="1297569.MESS2_770022"/>
<gene>
    <name evidence="2" type="ORF">MESS2_770022</name>
</gene>
<protein>
    <submittedName>
        <fullName evidence="2">Uncharacterized protein</fullName>
    </submittedName>
</protein>
<feature type="region of interest" description="Disordered" evidence="1">
    <location>
        <begin position="60"/>
        <end position="86"/>
    </location>
</feature>
<accession>M5EWL8</accession>
<evidence type="ECO:0000313" key="2">
    <source>
        <dbReference type="EMBL" id="CCV08647.1"/>
    </source>
</evidence>
<reference evidence="2 3" key="1">
    <citation type="submission" date="2013-02" db="EMBL/GenBank/DDBJ databases">
        <authorList>
            <person name="Genoscope - CEA"/>
        </authorList>
    </citation>
    <scope>NUCLEOTIDE SEQUENCE [LARGE SCALE GENOMIC DNA]</scope>
    <source>
        <strain evidence="2 3">STM 2683</strain>
    </source>
</reference>
<evidence type="ECO:0000256" key="1">
    <source>
        <dbReference type="SAM" id="MobiDB-lite"/>
    </source>
</evidence>
<organism evidence="2 3">
    <name type="scientific">Mesorhizobium metallidurans STM 2683</name>
    <dbReference type="NCBI Taxonomy" id="1297569"/>
    <lineage>
        <taxon>Bacteria</taxon>
        <taxon>Pseudomonadati</taxon>
        <taxon>Pseudomonadota</taxon>
        <taxon>Alphaproteobacteria</taxon>
        <taxon>Hyphomicrobiales</taxon>
        <taxon>Phyllobacteriaceae</taxon>
        <taxon>Mesorhizobium</taxon>
    </lineage>
</organism>
<evidence type="ECO:0000313" key="3">
    <source>
        <dbReference type="Proteomes" id="UP000012062"/>
    </source>
</evidence>
<dbReference type="Proteomes" id="UP000012062">
    <property type="component" value="Unassembled WGS sequence"/>
</dbReference>
<sequence length="86" mass="9747">MDLVVSGTWTRGYRAKLPIAVRRHRRCRSADREVFIMEEYWFRPITMLWRRCSPALDNGSSFHAKGGGEGGGSNALRSRTPIALLP</sequence>
<name>M5EWL8_9HYPH</name>
<dbReference type="AlphaFoldDB" id="M5EWL8"/>
<proteinExistence type="predicted"/>